<accession>A0AAJ0HZI2</accession>
<keyword evidence="11" id="KW-0624">Polysaccharide degradation</keyword>
<keyword evidence="10" id="KW-0326">Glycosidase</keyword>
<evidence type="ECO:0000256" key="8">
    <source>
        <dbReference type="ARBA" id="ARBA00023180"/>
    </source>
</evidence>
<dbReference type="GO" id="GO:0005576">
    <property type="term" value="C:extracellular region"/>
    <property type="evidence" value="ECO:0007669"/>
    <property type="project" value="UniProtKB-SubCell"/>
</dbReference>
<dbReference type="Pfam" id="PF14310">
    <property type="entry name" value="Fn3-like"/>
    <property type="match status" value="1"/>
</dbReference>
<dbReference type="GO" id="GO:0009044">
    <property type="term" value="F:xylan 1,4-beta-xylosidase activity"/>
    <property type="evidence" value="ECO:0007669"/>
    <property type="project" value="UniProtKB-EC"/>
</dbReference>
<evidence type="ECO:0000313" key="16">
    <source>
        <dbReference type="EMBL" id="KAK3485922.1"/>
    </source>
</evidence>
<evidence type="ECO:0000256" key="2">
    <source>
        <dbReference type="ARBA" id="ARBA00004851"/>
    </source>
</evidence>
<dbReference type="GO" id="GO:0045493">
    <property type="term" value="P:xylan catabolic process"/>
    <property type="evidence" value="ECO:0007669"/>
    <property type="project" value="UniProtKB-KW"/>
</dbReference>
<dbReference type="Pfam" id="PF01915">
    <property type="entry name" value="Glyco_hydro_3_C"/>
    <property type="match status" value="1"/>
</dbReference>
<comment type="similarity">
    <text evidence="3">Belongs to the glycosyl hydrolase 3 family.</text>
</comment>
<keyword evidence="6 14" id="KW-0732">Signal</keyword>
<dbReference type="Gene3D" id="3.20.20.300">
    <property type="entry name" value="Glycoside hydrolase, family 3, N-terminal domain"/>
    <property type="match status" value="1"/>
</dbReference>
<feature type="domain" description="Fibronectin type III-like" evidence="15">
    <location>
        <begin position="677"/>
        <end position="747"/>
    </location>
</feature>
<dbReference type="InterPro" id="IPR036962">
    <property type="entry name" value="Glyco_hydro_3_N_sf"/>
</dbReference>
<dbReference type="InterPro" id="IPR002772">
    <property type="entry name" value="Glyco_hydro_3_C"/>
</dbReference>
<evidence type="ECO:0000256" key="3">
    <source>
        <dbReference type="ARBA" id="ARBA00005336"/>
    </source>
</evidence>
<dbReference type="PANTHER" id="PTHR42721:SF3">
    <property type="entry name" value="BETA-D-XYLOSIDASE 5-RELATED"/>
    <property type="match status" value="1"/>
</dbReference>
<dbReference type="GO" id="GO:0046556">
    <property type="term" value="F:alpha-L-arabinofuranosidase activity"/>
    <property type="evidence" value="ECO:0007669"/>
    <property type="project" value="TreeGrafter"/>
</dbReference>
<dbReference type="RefSeq" id="XP_062688685.1">
    <property type="nucleotide sequence ID" value="XM_062837794.1"/>
</dbReference>
<keyword evidence="8" id="KW-0325">Glycoprotein</keyword>
<feature type="signal peptide" evidence="14">
    <location>
        <begin position="1"/>
        <end position="20"/>
    </location>
</feature>
<evidence type="ECO:0000256" key="1">
    <source>
        <dbReference type="ARBA" id="ARBA00004613"/>
    </source>
</evidence>
<dbReference type="PANTHER" id="PTHR42721">
    <property type="entry name" value="SUGAR HYDROLASE-RELATED"/>
    <property type="match status" value="1"/>
</dbReference>
<evidence type="ECO:0000256" key="7">
    <source>
        <dbReference type="ARBA" id="ARBA00022801"/>
    </source>
</evidence>
<dbReference type="AlphaFoldDB" id="A0AAJ0HZI2"/>
<evidence type="ECO:0000256" key="11">
    <source>
        <dbReference type="ARBA" id="ARBA00023326"/>
    </source>
</evidence>
<feature type="chain" id="PRO_5042519930" description="xylan 1,4-beta-xylosidase" evidence="14">
    <location>
        <begin position="21"/>
        <end position="770"/>
    </location>
</feature>
<dbReference type="GO" id="GO:0031222">
    <property type="term" value="P:arabinan catabolic process"/>
    <property type="evidence" value="ECO:0007669"/>
    <property type="project" value="TreeGrafter"/>
</dbReference>
<comment type="subcellular location">
    <subcellularLocation>
        <location evidence="1">Secreted</location>
    </subcellularLocation>
</comment>
<evidence type="ECO:0000256" key="10">
    <source>
        <dbReference type="ARBA" id="ARBA00023295"/>
    </source>
</evidence>
<organism evidence="16 17">
    <name type="scientific">Neurospora hispaniola</name>
    <dbReference type="NCBI Taxonomy" id="588809"/>
    <lineage>
        <taxon>Eukaryota</taxon>
        <taxon>Fungi</taxon>
        <taxon>Dikarya</taxon>
        <taxon>Ascomycota</taxon>
        <taxon>Pezizomycotina</taxon>
        <taxon>Sordariomycetes</taxon>
        <taxon>Sordariomycetidae</taxon>
        <taxon>Sordariales</taxon>
        <taxon>Sordariaceae</taxon>
        <taxon>Neurospora</taxon>
    </lineage>
</organism>
<evidence type="ECO:0000256" key="13">
    <source>
        <dbReference type="ARBA" id="ARBA00026107"/>
    </source>
</evidence>
<dbReference type="FunFam" id="3.40.50.1700:FF:000007">
    <property type="entry name" value="Exo-1,4-beta-xylosidase xlnD"/>
    <property type="match status" value="1"/>
</dbReference>
<evidence type="ECO:0000256" key="6">
    <source>
        <dbReference type="ARBA" id="ARBA00022729"/>
    </source>
</evidence>
<keyword evidence="4" id="KW-0964">Secreted</keyword>
<gene>
    <name evidence="16" type="ORF">B0T23DRAFT_389180</name>
</gene>
<dbReference type="SUPFAM" id="SSF51445">
    <property type="entry name" value="(Trans)glycosidases"/>
    <property type="match status" value="1"/>
</dbReference>
<dbReference type="InterPro" id="IPR036881">
    <property type="entry name" value="Glyco_hydro_3_C_sf"/>
</dbReference>
<dbReference type="Pfam" id="PF00933">
    <property type="entry name" value="Glyco_hydro_3"/>
    <property type="match status" value="1"/>
</dbReference>
<dbReference type="InterPro" id="IPR001764">
    <property type="entry name" value="Glyco_hydro_3_N"/>
</dbReference>
<evidence type="ECO:0000256" key="14">
    <source>
        <dbReference type="SAM" id="SignalP"/>
    </source>
</evidence>
<dbReference type="Gene3D" id="2.60.40.10">
    <property type="entry name" value="Immunoglobulins"/>
    <property type="match status" value="1"/>
</dbReference>
<sequence>MKPSWAPYCLLSCSSVLVSAIDLPFQTYPDCVNGPLASLKVCDATLSPPQRAAALVAAMTTEEKLQNLVSKSKGAPRIGLPAYNWWSEALHGVAYAPGTQFRSGDGPFNSSTSFPMPLLMAATFDDELIEKVGEVVGTEGRAFGNAGFSGFDYWTPNVNPFKDPRWGRGSETPGEDILRIKRYAASMIRGLQGPAQELRVVATCKHYAANDFEDWNGSTRHDFNAKVTLQDLAEYYLSPFQQCARDSKVGSVMCSYNAVNGVPACANTYLLQTILREHWNWTAPGNYITSDCEAVLDISANHHYAETNAEGTALAFEAGIDSSCEYESSSDIPGAWTQGLLEQSTVDRALKRLYEGLVRVGYFDGNHSEYASLGWKDVNSPKSQEVALQAAVEGIVLLKNDKTLPLDLKTDPKSKLAMIGFWANDPKTLSGGYSGKPAFEHSPVYAAQAMGFNVTTAGGPVLQNSTSNDTWTQAALAAAKDANYVLYFGGLDTSAAGETKDRTTINWPEAQLQLITTLSKLGKPLVVVQMGDQLDNTPLLAAKAVNSILWANWPGQDGGTAVMQILTGLKSPAGRLPVTQYPANYTAAVPMTDMNLRPSDKLPGRTYRWYPTAVQPFGFGLHYTTFQTKIAAPLPRLAIQDVLSRCGDNAANAYPDTCALPPLKVEVTNTGNRSSDYVVLAFLAGDVGSKPYPIKTLVSYTRLRDVSPGHKTTAHLEWTLGDIARYDEQGNTVLYPGTYTVTVDEPAQASARFVVEGEAVVLDRWPAPSG</sequence>
<dbReference type="InterPro" id="IPR013783">
    <property type="entry name" value="Ig-like_fold"/>
</dbReference>
<evidence type="ECO:0000256" key="5">
    <source>
        <dbReference type="ARBA" id="ARBA00022651"/>
    </source>
</evidence>
<protein>
    <recommendedName>
        <fullName evidence="13">xylan 1,4-beta-xylosidase</fullName>
        <ecNumber evidence="13">3.2.1.37</ecNumber>
    </recommendedName>
</protein>
<comment type="caution">
    <text evidence="16">The sequence shown here is derived from an EMBL/GenBank/DDBJ whole genome shotgun (WGS) entry which is preliminary data.</text>
</comment>
<dbReference type="Proteomes" id="UP001285908">
    <property type="component" value="Unassembled WGS sequence"/>
</dbReference>
<dbReference type="EMBL" id="JAULSX010000009">
    <property type="protein sequence ID" value="KAK3485922.1"/>
    <property type="molecule type" value="Genomic_DNA"/>
</dbReference>
<dbReference type="InterPro" id="IPR044993">
    <property type="entry name" value="BXL"/>
</dbReference>
<evidence type="ECO:0000256" key="12">
    <source>
        <dbReference type="ARBA" id="ARBA00024574"/>
    </source>
</evidence>
<reference evidence="16 17" key="1">
    <citation type="journal article" date="2023" name="Mol. Phylogenet. Evol.">
        <title>Genome-scale phylogeny and comparative genomics of the fungal order Sordariales.</title>
        <authorList>
            <person name="Hensen N."/>
            <person name="Bonometti L."/>
            <person name="Westerberg I."/>
            <person name="Brannstrom I.O."/>
            <person name="Guillou S."/>
            <person name="Cros-Aarteil S."/>
            <person name="Calhoun S."/>
            <person name="Haridas S."/>
            <person name="Kuo A."/>
            <person name="Mondo S."/>
            <person name="Pangilinan J."/>
            <person name="Riley R."/>
            <person name="LaButti K."/>
            <person name="Andreopoulos B."/>
            <person name="Lipzen A."/>
            <person name="Chen C."/>
            <person name="Yan M."/>
            <person name="Daum C."/>
            <person name="Ng V."/>
            <person name="Clum A."/>
            <person name="Steindorff A."/>
            <person name="Ohm R.A."/>
            <person name="Martin F."/>
            <person name="Silar P."/>
            <person name="Natvig D.O."/>
            <person name="Lalanne C."/>
            <person name="Gautier V."/>
            <person name="Ament-Velasquez S.L."/>
            <person name="Kruys A."/>
            <person name="Hutchinson M.I."/>
            <person name="Powell A.J."/>
            <person name="Barry K."/>
            <person name="Miller A.N."/>
            <person name="Grigoriev I.V."/>
            <person name="Debuchy R."/>
            <person name="Gladieux P."/>
            <person name="Hiltunen Thoren M."/>
            <person name="Johannesson H."/>
        </authorList>
    </citation>
    <scope>NUCLEOTIDE SEQUENCE [LARGE SCALE GENOMIC DNA]</scope>
    <source>
        <strain evidence="16 17">FGSC 10403</strain>
    </source>
</reference>
<evidence type="ECO:0000313" key="17">
    <source>
        <dbReference type="Proteomes" id="UP001285908"/>
    </source>
</evidence>
<keyword evidence="7 16" id="KW-0378">Hydrolase</keyword>
<dbReference type="GeneID" id="87875416"/>
<proteinExistence type="inferred from homology"/>
<dbReference type="FunFam" id="3.20.20.300:FF:000013">
    <property type="entry name" value="Probable exo-1,4-beta-xylosidase xlnD"/>
    <property type="match status" value="1"/>
</dbReference>
<keyword evidence="5" id="KW-0858">Xylan degradation</keyword>
<dbReference type="Gene3D" id="3.40.50.1700">
    <property type="entry name" value="Glycoside hydrolase family 3 C-terminal domain"/>
    <property type="match status" value="1"/>
</dbReference>
<comment type="pathway">
    <text evidence="2">Glycan degradation; xylan degradation.</text>
</comment>
<name>A0AAJ0HZI2_9PEZI</name>
<keyword evidence="17" id="KW-1185">Reference proteome</keyword>
<comment type="catalytic activity">
    <reaction evidence="12">
        <text>Hydrolysis of (1-&gt;4)-beta-D-xylans, to remove successive D-xylose residues from the non-reducing termini.</text>
        <dbReference type="EC" id="3.2.1.37"/>
    </reaction>
</comment>
<evidence type="ECO:0000256" key="4">
    <source>
        <dbReference type="ARBA" id="ARBA00022525"/>
    </source>
</evidence>
<dbReference type="SMART" id="SM01217">
    <property type="entry name" value="Fn3_like"/>
    <property type="match status" value="1"/>
</dbReference>
<dbReference type="PRINTS" id="PR00133">
    <property type="entry name" value="GLHYDRLASE3"/>
</dbReference>
<keyword evidence="9" id="KW-0119">Carbohydrate metabolism</keyword>
<dbReference type="EC" id="3.2.1.37" evidence="13"/>
<dbReference type="InterPro" id="IPR017853">
    <property type="entry name" value="GH"/>
</dbReference>
<dbReference type="SUPFAM" id="SSF52279">
    <property type="entry name" value="Beta-D-glucan exohydrolase, C-terminal domain"/>
    <property type="match status" value="1"/>
</dbReference>
<evidence type="ECO:0000256" key="9">
    <source>
        <dbReference type="ARBA" id="ARBA00023277"/>
    </source>
</evidence>
<evidence type="ECO:0000259" key="15">
    <source>
        <dbReference type="SMART" id="SM01217"/>
    </source>
</evidence>
<dbReference type="InterPro" id="IPR026891">
    <property type="entry name" value="Fn3-like"/>
</dbReference>